<comment type="subcellular location">
    <subcellularLocation>
        <location evidence="1">Membrane</location>
        <topology evidence="1">Multi-pass membrane protein</topology>
    </subcellularLocation>
</comment>
<feature type="non-terminal residue" evidence="7">
    <location>
        <position position="1"/>
    </location>
</feature>
<name>A0A9D1I6F4_9CLOT</name>
<dbReference type="SUPFAM" id="SSF143865">
    <property type="entry name" value="CorA soluble domain-like"/>
    <property type="match status" value="1"/>
</dbReference>
<dbReference type="Gene3D" id="1.20.58.340">
    <property type="entry name" value="Magnesium transport protein CorA, transmembrane region"/>
    <property type="match status" value="2"/>
</dbReference>
<dbReference type="InterPro" id="IPR045861">
    <property type="entry name" value="CorA_cytoplasmic_dom"/>
</dbReference>
<dbReference type="SUPFAM" id="SSF144083">
    <property type="entry name" value="Magnesium transport protein CorA, transmembrane region"/>
    <property type="match status" value="1"/>
</dbReference>
<evidence type="ECO:0000256" key="5">
    <source>
        <dbReference type="ARBA" id="ARBA00023136"/>
    </source>
</evidence>
<reference evidence="7" key="2">
    <citation type="journal article" date="2021" name="PeerJ">
        <title>Extensive microbial diversity within the chicken gut microbiome revealed by metagenomics and culture.</title>
        <authorList>
            <person name="Gilroy R."/>
            <person name="Ravi A."/>
            <person name="Getino M."/>
            <person name="Pursley I."/>
            <person name="Horton D.L."/>
            <person name="Alikhan N.F."/>
            <person name="Baker D."/>
            <person name="Gharbi K."/>
            <person name="Hall N."/>
            <person name="Watson M."/>
            <person name="Adriaenssens E.M."/>
            <person name="Foster-Nyarko E."/>
            <person name="Jarju S."/>
            <person name="Secka A."/>
            <person name="Antonio M."/>
            <person name="Oren A."/>
            <person name="Chaudhuri R.R."/>
            <person name="La Ragione R."/>
            <person name="Hildebrand F."/>
            <person name="Pallen M.J."/>
        </authorList>
    </citation>
    <scope>NUCLEOTIDE SEQUENCE</scope>
    <source>
        <strain evidence="7">CHK195-4489</strain>
    </source>
</reference>
<dbReference type="PANTHER" id="PTHR47891:SF2">
    <property type="entry name" value="MAGNESIUM AND COBALT TRANSPORTER"/>
    <property type="match status" value="1"/>
</dbReference>
<protein>
    <submittedName>
        <fullName evidence="7">Magnesium transporter CorA family protein</fullName>
    </submittedName>
</protein>
<dbReference type="Pfam" id="PF01544">
    <property type="entry name" value="CorA"/>
    <property type="match status" value="1"/>
</dbReference>
<dbReference type="InterPro" id="IPR002523">
    <property type="entry name" value="MgTranspt_CorA/ZnTranspt_ZntB"/>
</dbReference>
<evidence type="ECO:0000256" key="1">
    <source>
        <dbReference type="ARBA" id="ARBA00004141"/>
    </source>
</evidence>
<dbReference type="Gene3D" id="3.30.460.20">
    <property type="entry name" value="CorA soluble domain-like"/>
    <property type="match status" value="1"/>
</dbReference>
<keyword evidence="4 6" id="KW-1133">Transmembrane helix</keyword>
<evidence type="ECO:0000256" key="6">
    <source>
        <dbReference type="SAM" id="Phobius"/>
    </source>
</evidence>
<evidence type="ECO:0000313" key="8">
    <source>
        <dbReference type="Proteomes" id="UP000824089"/>
    </source>
</evidence>
<evidence type="ECO:0000256" key="4">
    <source>
        <dbReference type="ARBA" id="ARBA00022989"/>
    </source>
</evidence>
<dbReference type="CDD" id="cd12827">
    <property type="entry name" value="EcCorA_ZntB-like_u2"/>
    <property type="match status" value="1"/>
</dbReference>
<accession>A0A9D1I6F4</accession>
<reference evidence="7" key="1">
    <citation type="submission" date="2020-10" db="EMBL/GenBank/DDBJ databases">
        <authorList>
            <person name="Gilroy R."/>
        </authorList>
    </citation>
    <scope>NUCLEOTIDE SEQUENCE</scope>
    <source>
        <strain evidence="7">CHK195-4489</strain>
    </source>
</reference>
<comment type="caution">
    <text evidence="7">The sequence shown here is derived from an EMBL/GenBank/DDBJ whole genome shotgun (WGS) entry which is preliminary data.</text>
</comment>
<dbReference type="AlphaFoldDB" id="A0A9D1I6F4"/>
<feature type="transmembrane region" description="Helical" evidence="6">
    <location>
        <begin position="235"/>
        <end position="255"/>
    </location>
</feature>
<dbReference type="GO" id="GO:0016020">
    <property type="term" value="C:membrane"/>
    <property type="evidence" value="ECO:0007669"/>
    <property type="project" value="UniProtKB-SubCell"/>
</dbReference>
<dbReference type="InterPro" id="IPR045863">
    <property type="entry name" value="CorA_TM1_TM2"/>
</dbReference>
<dbReference type="InterPro" id="IPR047199">
    <property type="entry name" value="CorA-like"/>
</dbReference>
<dbReference type="EMBL" id="DVMM01000035">
    <property type="protein sequence ID" value="HIU29029.1"/>
    <property type="molecule type" value="Genomic_DNA"/>
</dbReference>
<dbReference type="GO" id="GO:0046873">
    <property type="term" value="F:metal ion transmembrane transporter activity"/>
    <property type="evidence" value="ECO:0007669"/>
    <property type="project" value="InterPro"/>
</dbReference>
<keyword evidence="3 6" id="KW-0812">Transmembrane</keyword>
<proteinExistence type="inferred from homology"/>
<evidence type="ECO:0000256" key="3">
    <source>
        <dbReference type="ARBA" id="ARBA00022692"/>
    </source>
</evidence>
<feature type="transmembrane region" description="Helical" evidence="6">
    <location>
        <begin position="267"/>
        <end position="287"/>
    </location>
</feature>
<evidence type="ECO:0000256" key="2">
    <source>
        <dbReference type="ARBA" id="ARBA00009765"/>
    </source>
</evidence>
<sequence>MLDPTAEEIDLISGLVHAERDFITAALDEEERPRIESEDDCTLVLTDIPVVESTAESSYNFMYSTMPMGIVVCKECVITVCLKKTQLIKDFLDNRVKTFATFKKNRFLLQLMYRNATYYLQYLRQIDKISNNIENDLHKSMKNKELILLLSLEKSLVYFSTSLKSNEIVLEKMLKYNYENISIRKYPDDEDLLEDVIIENKQAIEMANIYSNILSGTMDAFASIISNNLNIVMKLLASITIVMAIPTIISGFFGMNVGIPLENMRGAFYIICGGTALTCGIVAWILYKKKMF</sequence>
<keyword evidence="5 6" id="KW-0472">Membrane</keyword>
<evidence type="ECO:0000313" key="7">
    <source>
        <dbReference type="EMBL" id="HIU29029.1"/>
    </source>
</evidence>
<dbReference type="Proteomes" id="UP000824089">
    <property type="component" value="Unassembled WGS sequence"/>
</dbReference>
<organism evidence="7 8">
    <name type="scientific">Candidatus Egerieisoma faecipullorum</name>
    <dbReference type="NCBI Taxonomy" id="2840963"/>
    <lineage>
        <taxon>Bacteria</taxon>
        <taxon>Bacillati</taxon>
        <taxon>Bacillota</taxon>
        <taxon>Clostridia</taxon>
        <taxon>Eubacteriales</taxon>
        <taxon>Clostridiaceae</taxon>
        <taxon>Clostridiaceae incertae sedis</taxon>
        <taxon>Candidatus Egerieisoma</taxon>
    </lineage>
</organism>
<comment type="similarity">
    <text evidence="2">Belongs to the CorA metal ion transporter (MIT) (TC 1.A.35) family.</text>
</comment>
<dbReference type="PANTHER" id="PTHR47891">
    <property type="entry name" value="TRANSPORTER-RELATED"/>
    <property type="match status" value="1"/>
</dbReference>
<gene>
    <name evidence="7" type="ORF">IAD50_01895</name>
</gene>